<reference evidence="5" key="1">
    <citation type="submission" date="2014-11" db="EMBL/GenBank/DDBJ databases">
        <authorList>
            <person name="Otto D Thomas"/>
            <person name="Naeem Raeece"/>
        </authorList>
    </citation>
    <scope>NUCLEOTIDE SEQUENCE</scope>
</reference>
<dbReference type="InterPro" id="IPR040896">
    <property type="entry name" value="RPN5_C"/>
</dbReference>
<evidence type="ECO:0000313" key="5">
    <source>
        <dbReference type="EMBL" id="CEM18705.1"/>
    </source>
</evidence>
<proteinExistence type="inferred from homology"/>
<dbReference type="Gene3D" id="1.10.10.10">
    <property type="entry name" value="Winged helix-like DNA-binding domain superfamily/Winged helix DNA-binding domain"/>
    <property type="match status" value="1"/>
</dbReference>
<evidence type="ECO:0000256" key="1">
    <source>
        <dbReference type="ARBA" id="ARBA00006397"/>
    </source>
</evidence>
<organism evidence="5">
    <name type="scientific">Chromera velia CCMP2878</name>
    <dbReference type="NCBI Taxonomy" id="1169474"/>
    <lineage>
        <taxon>Eukaryota</taxon>
        <taxon>Sar</taxon>
        <taxon>Alveolata</taxon>
        <taxon>Colpodellida</taxon>
        <taxon>Chromeraceae</taxon>
        <taxon>Chromera</taxon>
    </lineage>
</organism>
<dbReference type="PANTHER" id="PTHR10855:SF1">
    <property type="entry name" value="26S PROTEASOME NON-ATPASE REGULATORY SUBUNIT 12"/>
    <property type="match status" value="1"/>
</dbReference>
<dbReference type="FunFam" id="1.10.10.10:FF:000070">
    <property type="entry name" value="26S proteasome non-ATPase regulatory subunit 12"/>
    <property type="match status" value="1"/>
</dbReference>
<keyword evidence="2" id="KW-0647">Proteasome</keyword>
<feature type="domain" description="PCI" evidence="4">
    <location>
        <begin position="243"/>
        <end position="418"/>
    </location>
</feature>
<dbReference type="PANTHER" id="PTHR10855">
    <property type="entry name" value="26S PROTEASOME NON-ATPASE REGULATORY SUBUNIT 12/COP9 SIGNALOSOME COMPLEX SUBUNIT 4"/>
    <property type="match status" value="1"/>
</dbReference>
<comment type="similarity">
    <text evidence="1">Belongs to the proteasome subunit p55 family.</text>
</comment>
<dbReference type="Pfam" id="PF01399">
    <property type="entry name" value="PCI"/>
    <property type="match status" value="1"/>
</dbReference>
<dbReference type="PhylomeDB" id="A0A0G4FUS5"/>
<evidence type="ECO:0000259" key="4">
    <source>
        <dbReference type="PROSITE" id="PS50250"/>
    </source>
</evidence>
<name>A0A0G4FUS5_9ALVE</name>
<dbReference type="Pfam" id="PF22241">
    <property type="entry name" value="PSMD12-CSN4_N"/>
    <property type="match status" value="1"/>
</dbReference>
<dbReference type="AlphaFoldDB" id="A0A0G4FUS5"/>
<feature type="region of interest" description="Disordered" evidence="3">
    <location>
        <begin position="1"/>
        <end position="28"/>
    </location>
</feature>
<dbReference type="GO" id="GO:0005737">
    <property type="term" value="C:cytoplasm"/>
    <property type="evidence" value="ECO:0007669"/>
    <property type="project" value="TreeGrafter"/>
</dbReference>
<dbReference type="SMART" id="SM00088">
    <property type="entry name" value="PINT"/>
    <property type="match status" value="1"/>
</dbReference>
<dbReference type="SUPFAM" id="SSF46785">
    <property type="entry name" value="Winged helix' DNA-binding domain"/>
    <property type="match status" value="1"/>
</dbReference>
<dbReference type="EMBL" id="CDMZ01000650">
    <property type="protein sequence ID" value="CEM18705.1"/>
    <property type="molecule type" value="Genomic_DNA"/>
</dbReference>
<dbReference type="VEuPathDB" id="CryptoDB:Cvel_3782"/>
<dbReference type="InterPro" id="IPR040134">
    <property type="entry name" value="PSMD12/CSN4"/>
</dbReference>
<dbReference type="InterPro" id="IPR054559">
    <property type="entry name" value="PSMD12-CSN4-like_N"/>
</dbReference>
<dbReference type="InterPro" id="IPR036390">
    <property type="entry name" value="WH_DNA-bd_sf"/>
</dbReference>
<dbReference type="InterPro" id="IPR036388">
    <property type="entry name" value="WH-like_DNA-bd_sf"/>
</dbReference>
<protein>
    <recommendedName>
        <fullName evidence="4">PCI domain-containing protein</fullName>
    </recommendedName>
</protein>
<dbReference type="GO" id="GO:0005634">
    <property type="term" value="C:nucleus"/>
    <property type="evidence" value="ECO:0007669"/>
    <property type="project" value="UniProtKB-ARBA"/>
</dbReference>
<gene>
    <name evidence="5" type="ORF">Cvel_3782</name>
</gene>
<dbReference type="InterPro" id="IPR000717">
    <property type="entry name" value="PCI_dom"/>
</dbReference>
<evidence type="ECO:0000256" key="2">
    <source>
        <dbReference type="ARBA" id="ARBA00022942"/>
    </source>
</evidence>
<feature type="compositionally biased region" description="Basic and acidic residues" evidence="3">
    <location>
        <begin position="13"/>
        <end position="28"/>
    </location>
</feature>
<accession>A0A0G4FUS5</accession>
<dbReference type="Pfam" id="PF18098">
    <property type="entry name" value="RPN5_C"/>
    <property type="match status" value="1"/>
</dbReference>
<feature type="compositionally biased region" description="Polar residues" evidence="3">
    <location>
        <begin position="1"/>
        <end position="12"/>
    </location>
</feature>
<evidence type="ECO:0000256" key="3">
    <source>
        <dbReference type="SAM" id="MobiDB-lite"/>
    </source>
</evidence>
<dbReference type="PROSITE" id="PS50250">
    <property type="entry name" value="PCI"/>
    <property type="match status" value="1"/>
</dbReference>
<dbReference type="GO" id="GO:0008541">
    <property type="term" value="C:proteasome regulatory particle, lid subcomplex"/>
    <property type="evidence" value="ECO:0007669"/>
    <property type="project" value="TreeGrafter"/>
</dbReference>
<sequence length="458" mass="52284">MAEQISSLQETDSLTKDPKAQEDFSREAAETIARASELAAAGRVDEAVEACLIVEKKARQASDGSSASKLSCHVLKMFKEKGRWPDVHEYLQLLPKKRGQLKRAIIDMVQMAMKWLDDTGSEEEKLRLIGTLDAVTDGKIFVEVERARLVKLLAGIKEAKGEVDEAAKLMQEVQVETFGAMDRREKAEFILEQMRLVLARQDFVRCQIISKKINPKLLEAEDFQDLKITFYSFMVRYWLSEGDHMQVAKCFWSIFSTPSVKDSKEDWMDSLQKYLLFLLLAPLDNEQQDMLHKLRTIEEKKMDKMPLFKKILADFLQQEVVAWPMPSGAQLQAHEVFQEKPYEGGSERWGLLRKRIIQHNIKVVAQYYTKIGLVRLAEVLAVTEDECEKETAELVCAKSVAAKIDRPAKEVTFGEKKDSTALPSVWNQDVQKVLDLVNESCHLIQKERMVAAAKAKVR</sequence>